<dbReference type="KEGG" id="bdr:105224537"/>
<gene>
    <name evidence="2" type="primary">PI5PA</name>
    <name evidence="4" type="synonym">LOC105224537</name>
</gene>
<reference evidence="4" key="2">
    <citation type="submission" date="2022-04" db="UniProtKB">
        <authorList>
            <consortium name="RefSeq"/>
        </authorList>
    </citation>
    <scope>IDENTIFICATION</scope>
    <source>
        <strain evidence="4">Punador</strain>
    </source>
</reference>
<sequence>MSASVIANLCVYILTWNVGTHRPHDISMTDALSLNGTTACPEEKLPDIYVVALQEVSTHAKNQFLNIFNDDPWTFKISEHLTPHDYIKIGTEQMQGILIMMFAQPKHEPHMKDIEVQNTRTGLGGFWGNKGAVSIRMSLYGTGVTFVGAHLAAHDDKLSERIEDYNQIVNNHHYKTPKYRSIFDHDYVFWFGDLNFRLTGSDSAWDVRSLVEQGKFEELLERDQLSLARSTGNAFALLSEELPTFAPTFKFIEGTSEYDLKRRPAWCDRILHRVQENRYPDITLNITQLSYKSHPNYTLSDHKPVSAEFIYKIEAQTKTDEELYELTHGGSSTETPLASVTILFVTTLLTLY</sequence>
<name>A0A034VRJ5_BACDO</name>
<dbReference type="RefSeq" id="XP_011200948.2">
    <property type="nucleotide sequence ID" value="XM_011202646.4"/>
</dbReference>
<dbReference type="GO" id="GO:0005737">
    <property type="term" value="C:cytoplasm"/>
    <property type="evidence" value="ECO:0007669"/>
    <property type="project" value="TreeGrafter"/>
</dbReference>
<dbReference type="OrthoDB" id="62798at2759"/>
<dbReference type="InterPro" id="IPR036691">
    <property type="entry name" value="Endo/exonu/phosph_ase_sf"/>
</dbReference>
<dbReference type="Pfam" id="PF22669">
    <property type="entry name" value="Exo_endo_phos2"/>
    <property type="match status" value="1"/>
</dbReference>
<dbReference type="Gene3D" id="3.60.10.10">
    <property type="entry name" value="Endonuclease/exonuclease/phosphatase"/>
    <property type="match status" value="1"/>
</dbReference>
<dbReference type="RefSeq" id="XP_011200948.1">
    <property type="nucleotide sequence ID" value="XM_011202646.3"/>
</dbReference>
<dbReference type="PANTHER" id="PTHR11200">
    <property type="entry name" value="INOSITOL 5-PHOSPHATASE"/>
    <property type="match status" value="1"/>
</dbReference>
<dbReference type="GO" id="GO:0004439">
    <property type="term" value="F:phosphatidylinositol-4,5-bisphosphate 5-phosphatase activity"/>
    <property type="evidence" value="ECO:0007669"/>
    <property type="project" value="TreeGrafter"/>
</dbReference>
<dbReference type="GO" id="GO:0005886">
    <property type="term" value="C:plasma membrane"/>
    <property type="evidence" value="ECO:0007669"/>
    <property type="project" value="TreeGrafter"/>
</dbReference>
<dbReference type="Proteomes" id="UP001652620">
    <property type="component" value="Unplaced"/>
</dbReference>
<reference evidence="2" key="1">
    <citation type="journal article" date="2014" name="BMC Genomics">
        <title>Characterizing the developmental transcriptome of the oriental fruit fly, Bactrocera dorsalis (Diptera: Tephritidae) through comparative genomic analysis with Drosophila melanogaster utilizing modENCODE datasets.</title>
        <authorList>
            <person name="Geib S.M."/>
            <person name="Calla B."/>
            <person name="Hall B."/>
            <person name="Hou S."/>
            <person name="Manoukis N.C."/>
        </authorList>
    </citation>
    <scope>NUCLEOTIDE SEQUENCE</scope>
    <source>
        <strain evidence="2">Punador</strain>
    </source>
</reference>
<dbReference type="AlphaFoldDB" id="A0A034VRJ5"/>
<dbReference type="EMBL" id="GAKP01014502">
    <property type="protein sequence ID" value="JAC44450.1"/>
    <property type="molecule type" value="Transcribed_RNA"/>
</dbReference>
<dbReference type="InterPro" id="IPR046985">
    <property type="entry name" value="IP5"/>
</dbReference>
<evidence type="ECO:0000313" key="4">
    <source>
        <dbReference type="RefSeq" id="XP_011200948.1"/>
    </source>
</evidence>
<dbReference type="SUPFAM" id="SSF56219">
    <property type="entry name" value="DNase I-like"/>
    <property type="match status" value="1"/>
</dbReference>
<accession>A0A034VRJ5</accession>
<proteinExistence type="predicted"/>
<dbReference type="FunFam" id="3.60.10.10:FF:000060">
    <property type="entry name" value="Uncharacterized protein, isoform C"/>
    <property type="match status" value="1"/>
</dbReference>
<evidence type="ECO:0000313" key="3">
    <source>
        <dbReference type="Proteomes" id="UP001652620"/>
    </source>
</evidence>
<organism evidence="2">
    <name type="scientific">Bactrocera dorsalis</name>
    <name type="common">Oriental fruit fly</name>
    <name type="synonym">Dacus dorsalis</name>
    <dbReference type="NCBI Taxonomy" id="27457"/>
    <lineage>
        <taxon>Eukaryota</taxon>
        <taxon>Metazoa</taxon>
        <taxon>Ecdysozoa</taxon>
        <taxon>Arthropoda</taxon>
        <taxon>Hexapoda</taxon>
        <taxon>Insecta</taxon>
        <taxon>Pterygota</taxon>
        <taxon>Neoptera</taxon>
        <taxon>Endopterygota</taxon>
        <taxon>Diptera</taxon>
        <taxon>Brachycera</taxon>
        <taxon>Muscomorpha</taxon>
        <taxon>Tephritoidea</taxon>
        <taxon>Tephritidae</taxon>
        <taxon>Bactrocera</taxon>
        <taxon>Bactrocera</taxon>
    </lineage>
</organism>
<dbReference type="GO" id="GO:0001726">
    <property type="term" value="C:ruffle"/>
    <property type="evidence" value="ECO:0007669"/>
    <property type="project" value="TreeGrafter"/>
</dbReference>
<protein>
    <submittedName>
        <fullName evidence="2 4">Phosphatidylinositol 4,5-bisphosphate 5-phosphatase A</fullName>
    </submittedName>
</protein>
<dbReference type="PANTHER" id="PTHR11200:SF275">
    <property type="entry name" value="LD06095P"/>
    <property type="match status" value="1"/>
</dbReference>
<dbReference type="SMART" id="SM00128">
    <property type="entry name" value="IPPc"/>
    <property type="match status" value="1"/>
</dbReference>
<dbReference type="GeneID" id="105224537"/>
<dbReference type="InterPro" id="IPR000300">
    <property type="entry name" value="IPPc"/>
</dbReference>
<dbReference type="GO" id="GO:0046856">
    <property type="term" value="P:phosphatidylinositol dephosphorylation"/>
    <property type="evidence" value="ECO:0007669"/>
    <property type="project" value="InterPro"/>
</dbReference>
<evidence type="ECO:0000313" key="2">
    <source>
        <dbReference type="EMBL" id="JAC44450.1"/>
    </source>
</evidence>
<feature type="domain" description="Inositol polyphosphate-related phosphatase" evidence="1">
    <location>
        <begin position="7"/>
        <end position="317"/>
    </location>
</feature>
<keyword evidence="3" id="KW-1185">Reference proteome</keyword>
<evidence type="ECO:0000259" key="1">
    <source>
        <dbReference type="SMART" id="SM00128"/>
    </source>
</evidence>